<keyword evidence="2" id="KW-0732">Signal</keyword>
<reference evidence="3" key="1">
    <citation type="submission" date="2020-05" db="EMBL/GenBank/DDBJ databases">
        <title>WGS assembly of Panicum virgatum.</title>
        <authorList>
            <person name="Lovell J.T."/>
            <person name="Jenkins J."/>
            <person name="Shu S."/>
            <person name="Juenger T.E."/>
            <person name="Schmutz J."/>
        </authorList>
    </citation>
    <scope>NUCLEOTIDE SEQUENCE</scope>
    <source>
        <strain evidence="3">AP13</strain>
    </source>
</reference>
<feature type="region of interest" description="Disordered" evidence="1">
    <location>
        <begin position="23"/>
        <end position="97"/>
    </location>
</feature>
<feature type="compositionally biased region" description="Pro residues" evidence="1">
    <location>
        <begin position="117"/>
        <end position="131"/>
    </location>
</feature>
<sequence length="342" mass="37116">MQKKASKFVIFYLHILARVGTTPAPHHAHEDGEERRDLERHGPRVVAAQLPSGVGPAQPSAGRSVRAAAARPPRPRTPRPRVPASSAKATSSMSALRRRMSSSSMACRRHRALHAPAPTPTARPSPATPPRPRIRRRHHHRHARRARVAAVAPRWPQTPPPGTGALRHGHLLHERPAAALVLVLRGLPPPPHPPRPDPGPRLRRRHRRGLGPTAVGGGGGCEQQQPVAASPQPRTLLPGASALREHPAVPHVLILRGLPLPLRPPSPIPGISTAEPAPQLLLVSHHERSMQRVKVRISDLRGRRATVDARAGVVGGSGSRVSRRIERGERDEEDVIIEDNKI</sequence>
<organism evidence="3 4">
    <name type="scientific">Panicum virgatum</name>
    <name type="common">Blackwell switchgrass</name>
    <dbReference type="NCBI Taxonomy" id="38727"/>
    <lineage>
        <taxon>Eukaryota</taxon>
        <taxon>Viridiplantae</taxon>
        <taxon>Streptophyta</taxon>
        <taxon>Embryophyta</taxon>
        <taxon>Tracheophyta</taxon>
        <taxon>Spermatophyta</taxon>
        <taxon>Magnoliopsida</taxon>
        <taxon>Liliopsida</taxon>
        <taxon>Poales</taxon>
        <taxon>Poaceae</taxon>
        <taxon>PACMAD clade</taxon>
        <taxon>Panicoideae</taxon>
        <taxon>Panicodae</taxon>
        <taxon>Paniceae</taxon>
        <taxon>Panicinae</taxon>
        <taxon>Panicum</taxon>
        <taxon>Panicum sect. Hiantes</taxon>
    </lineage>
</organism>
<evidence type="ECO:0000256" key="1">
    <source>
        <dbReference type="SAM" id="MobiDB-lite"/>
    </source>
</evidence>
<feature type="compositionally biased region" description="Basic residues" evidence="1">
    <location>
        <begin position="132"/>
        <end position="147"/>
    </location>
</feature>
<evidence type="ECO:0000313" key="4">
    <source>
        <dbReference type="Proteomes" id="UP000823388"/>
    </source>
</evidence>
<feature type="compositionally biased region" description="Low complexity" evidence="1">
    <location>
        <begin position="59"/>
        <end position="71"/>
    </location>
</feature>
<dbReference type="AlphaFoldDB" id="A0A8T0QZT5"/>
<evidence type="ECO:0000313" key="3">
    <source>
        <dbReference type="EMBL" id="KAG2578323.1"/>
    </source>
</evidence>
<protein>
    <submittedName>
        <fullName evidence="3">Uncharacterized protein</fullName>
    </submittedName>
</protein>
<feature type="compositionally biased region" description="Low complexity" evidence="1">
    <location>
        <begin position="82"/>
        <end position="97"/>
    </location>
</feature>
<proteinExistence type="predicted"/>
<comment type="caution">
    <text evidence="3">The sequence shown here is derived from an EMBL/GenBank/DDBJ whole genome shotgun (WGS) entry which is preliminary data.</text>
</comment>
<gene>
    <name evidence="3" type="ORF">PVAP13_6NG230006</name>
</gene>
<feature type="region of interest" description="Disordered" evidence="1">
    <location>
        <begin position="113"/>
        <end position="160"/>
    </location>
</feature>
<feature type="chain" id="PRO_5035806301" evidence="2">
    <location>
        <begin position="22"/>
        <end position="342"/>
    </location>
</feature>
<evidence type="ECO:0000256" key="2">
    <source>
        <dbReference type="SAM" id="SignalP"/>
    </source>
</evidence>
<feature type="signal peptide" evidence="2">
    <location>
        <begin position="1"/>
        <end position="21"/>
    </location>
</feature>
<accession>A0A8T0QZT5</accession>
<feature type="compositionally biased region" description="Basic and acidic residues" evidence="1">
    <location>
        <begin position="27"/>
        <end position="42"/>
    </location>
</feature>
<dbReference type="EMBL" id="CM029048">
    <property type="protein sequence ID" value="KAG2578323.1"/>
    <property type="molecule type" value="Genomic_DNA"/>
</dbReference>
<name>A0A8T0QZT5_PANVG</name>
<feature type="region of interest" description="Disordered" evidence="1">
    <location>
        <begin position="186"/>
        <end position="227"/>
    </location>
</feature>
<keyword evidence="4" id="KW-1185">Reference proteome</keyword>
<dbReference type="Proteomes" id="UP000823388">
    <property type="component" value="Chromosome 6N"/>
</dbReference>